<feature type="signal peptide" evidence="3">
    <location>
        <begin position="1"/>
        <end position="21"/>
    </location>
</feature>
<sequence>MFSRFTLILLWLLSFATLVEDCNLYAETLSDTDPVTPVVSDYVATLYTRPLPSPFVRISVPDSVPLYYSPSPLARRPSVKAKRAGRARVNHKKALTMVYQFMGRMGNRYVKSVRPIRPTKTIDRPIPSPFRVTVSFYPVIPTSVSRSAGHRSQHALSTPDFGLTTWNAYKFLIAWVAITFSFSIFVFTRLLICAHHANGFSDPTTSDVPTPHFTSPTPNPTPDEHASPSPPSPPANLHDLSLAASTNPSSTRPALKNVPLLPVSDSELIALNVPTSTCSSALVDVASALSASIDAKNRVEGETDMKGTSSGGKIMEPAVSTNSIGVALLELCQHYETYRTPNLAKYPVEDRGRVRQREVRLVERLQELQRRRDKKEGKEVTLGSLAWMVVWTVMMKHKCIPGGNGRPEDGVVKGIAGWKADGAKRGKRVTKKVRWKDEV</sequence>
<dbReference type="Proteomes" id="UP000663826">
    <property type="component" value="Unassembled WGS sequence"/>
</dbReference>
<feature type="region of interest" description="Disordered" evidence="1">
    <location>
        <begin position="203"/>
        <end position="254"/>
    </location>
</feature>
<feature type="transmembrane region" description="Helical" evidence="2">
    <location>
        <begin position="172"/>
        <end position="192"/>
    </location>
</feature>
<evidence type="ECO:0000256" key="2">
    <source>
        <dbReference type="SAM" id="Phobius"/>
    </source>
</evidence>
<proteinExistence type="predicted"/>
<accession>A0A8H2WAQ0</accession>
<feature type="compositionally biased region" description="Polar residues" evidence="1">
    <location>
        <begin position="243"/>
        <end position="252"/>
    </location>
</feature>
<name>A0A8H2WAQ0_9AGAM</name>
<organism evidence="4 5">
    <name type="scientific">Rhizoctonia solani</name>
    <dbReference type="NCBI Taxonomy" id="456999"/>
    <lineage>
        <taxon>Eukaryota</taxon>
        <taxon>Fungi</taxon>
        <taxon>Dikarya</taxon>
        <taxon>Basidiomycota</taxon>
        <taxon>Agaricomycotina</taxon>
        <taxon>Agaricomycetes</taxon>
        <taxon>Cantharellales</taxon>
        <taxon>Ceratobasidiaceae</taxon>
        <taxon>Rhizoctonia</taxon>
    </lineage>
</organism>
<keyword evidence="2" id="KW-0472">Membrane</keyword>
<keyword evidence="2" id="KW-0812">Transmembrane</keyword>
<dbReference type="EMBL" id="CAJMWQ010000310">
    <property type="protein sequence ID" value="CAE6352757.1"/>
    <property type="molecule type" value="Genomic_DNA"/>
</dbReference>
<comment type="caution">
    <text evidence="4">The sequence shown here is derived from an EMBL/GenBank/DDBJ whole genome shotgun (WGS) entry which is preliminary data.</text>
</comment>
<evidence type="ECO:0000256" key="3">
    <source>
        <dbReference type="SAM" id="SignalP"/>
    </source>
</evidence>
<gene>
    <name evidence="4" type="ORF">RDB_LOCUS8371</name>
</gene>
<feature type="compositionally biased region" description="Polar residues" evidence="1">
    <location>
        <begin position="203"/>
        <end position="216"/>
    </location>
</feature>
<dbReference type="AlphaFoldDB" id="A0A8H2WAQ0"/>
<feature type="chain" id="PRO_5034636424" evidence="3">
    <location>
        <begin position="22"/>
        <end position="439"/>
    </location>
</feature>
<reference evidence="4" key="1">
    <citation type="submission" date="2021-01" db="EMBL/GenBank/DDBJ databases">
        <authorList>
            <person name="Kaushik A."/>
        </authorList>
    </citation>
    <scope>NUCLEOTIDE SEQUENCE</scope>
    <source>
        <strain evidence="4">AG1-1B</strain>
    </source>
</reference>
<keyword evidence="2" id="KW-1133">Transmembrane helix</keyword>
<keyword evidence="3" id="KW-0732">Signal</keyword>
<evidence type="ECO:0000313" key="5">
    <source>
        <dbReference type="Proteomes" id="UP000663826"/>
    </source>
</evidence>
<protein>
    <submittedName>
        <fullName evidence="4">Uncharacterized protein</fullName>
    </submittedName>
</protein>
<evidence type="ECO:0000256" key="1">
    <source>
        <dbReference type="SAM" id="MobiDB-lite"/>
    </source>
</evidence>
<evidence type="ECO:0000313" key="4">
    <source>
        <dbReference type="EMBL" id="CAE6352757.1"/>
    </source>
</evidence>